<keyword evidence="2" id="KW-1185">Reference proteome</keyword>
<dbReference type="SUPFAM" id="SSF56399">
    <property type="entry name" value="ADP-ribosylation"/>
    <property type="match status" value="1"/>
</dbReference>
<sequence>MATLYTVSRNVTFEDGAILSLKRSVTADKGNGELVQHQEIDEYLSLNYPEGLSRHGIKYLLEKNKPSDEPIDDDTAMEMLFEMVRMLKFPQKNSRFNSFFGFESLDAALDFKNEYGKSDDPIYKVECQHYFRTDMNWLKLGGSPLRGLMFAQNYWKGVPSESPRWECLIKFPIQIVGLAD</sequence>
<name>A0ABT8L4A7_9BACT</name>
<evidence type="ECO:0008006" key="3">
    <source>
        <dbReference type="Google" id="ProtNLM"/>
    </source>
</evidence>
<reference evidence="1" key="1">
    <citation type="submission" date="2023-06" db="EMBL/GenBank/DDBJ databases">
        <title>Genomic of Agaribacillus aureum.</title>
        <authorList>
            <person name="Wang G."/>
        </authorList>
    </citation>
    <scope>NUCLEOTIDE SEQUENCE</scope>
    <source>
        <strain evidence="1">BMA12</strain>
    </source>
</reference>
<evidence type="ECO:0000313" key="1">
    <source>
        <dbReference type="EMBL" id="MDN5211083.1"/>
    </source>
</evidence>
<dbReference type="EMBL" id="JAUJEB010000001">
    <property type="protein sequence ID" value="MDN5211083.1"/>
    <property type="molecule type" value="Genomic_DNA"/>
</dbReference>
<dbReference type="Proteomes" id="UP001172083">
    <property type="component" value="Unassembled WGS sequence"/>
</dbReference>
<evidence type="ECO:0000313" key="2">
    <source>
        <dbReference type="Proteomes" id="UP001172083"/>
    </source>
</evidence>
<comment type="caution">
    <text evidence="1">The sequence shown here is derived from an EMBL/GenBank/DDBJ whole genome shotgun (WGS) entry which is preliminary data.</text>
</comment>
<protein>
    <recommendedName>
        <fullName evidence="3">DUF2441 domain-containing protein</fullName>
    </recommendedName>
</protein>
<accession>A0ABT8L4A7</accession>
<gene>
    <name evidence="1" type="ORF">QQ020_03450</name>
</gene>
<organism evidence="1 2">
    <name type="scientific">Agaribacillus aureus</name>
    <dbReference type="NCBI Taxonomy" id="3051825"/>
    <lineage>
        <taxon>Bacteria</taxon>
        <taxon>Pseudomonadati</taxon>
        <taxon>Bacteroidota</taxon>
        <taxon>Cytophagia</taxon>
        <taxon>Cytophagales</taxon>
        <taxon>Splendidivirgaceae</taxon>
        <taxon>Agaribacillus</taxon>
    </lineage>
</organism>
<dbReference type="RefSeq" id="WP_346756419.1">
    <property type="nucleotide sequence ID" value="NZ_JAUJEB010000001.1"/>
</dbReference>
<proteinExistence type="predicted"/>